<comment type="caution">
    <text evidence="2">The sequence shown here is derived from an EMBL/GenBank/DDBJ whole genome shotgun (WGS) entry which is preliminary data.</text>
</comment>
<dbReference type="EMBL" id="JAMRDG010000001">
    <property type="protein sequence ID" value="KAJ3699454.1"/>
    <property type="molecule type" value="Genomic_DNA"/>
</dbReference>
<reference evidence="2 3" key="1">
    <citation type="journal article" date="2022" name="Cell">
        <title>Repeat-based holocentromeres influence genome architecture and karyotype evolution.</title>
        <authorList>
            <person name="Hofstatter P.G."/>
            <person name="Thangavel G."/>
            <person name="Lux T."/>
            <person name="Neumann P."/>
            <person name="Vondrak T."/>
            <person name="Novak P."/>
            <person name="Zhang M."/>
            <person name="Costa L."/>
            <person name="Castellani M."/>
            <person name="Scott A."/>
            <person name="Toegelov H."/>
            <person name="Fuchs J."/>
            <person name="Mata-Sucre Y."/>
            <person name="Dias Y."/>
            <person name="Vanzela A.L.L."/>
            <person name="Huettel B."/>
            <person name="Almeida C.C.S."/>
            <person name="Simkova H."/>
            <person name="Souza G."/>
            <person name="Pedrosa-Harand A."/>
            <person name="Macas J."/>
            <person name="Mayer K.F.X."/>
            <person name="Houben A."/>
            <person name="Marques A."/>
        </authorList>
    </citation>
    <scope>NUCLEOTIDE SEQUENCE [LARGE SCALE GENOMIC DNA]</scope>
    <source>
        <strain evidence="2">RhyTen1mFocal</strain>
    </source>
</reference>
<feature type="domain" description="Reverse transcriptase zinc-binding" evidence="1">
    <location>
        <begin position="99"/>
        <end position="184"/>
    </location>
</feature>
<dbReference type="PANTHER" id="PTHR33116:SF85">
    <property type="entry name" value="REVERSE TRANSCRIPTASE ZINC-BINDING DOMAIN-CONTAINING PROTEIN"/>
    <property type="match status" value="1"/>
</dbReference>
<evidence type="ECO:0000313" key="3">
    <source>
        <dbReference type="Proteomes" id="UP001210211"/>
    </source>
</evidence>
<organism evidence="2 3">
    <name type="scientific">Rhynchospora tenuis</name>
    <dbReference type="NCBI Taxonomy" id="198213"/>
    <lineage>
        <taxon>Eukaryota</taxon>
        <taxon>Viridiplantae</taxon>
        <taxon>Streptophyta</taxon>
        <taxon>Embryophyta</taxon>
        <taxon>Tracheophyta</taxon>
        <taxon>Spermatophyta</taxon>
        <taxon>Magnoliopsida</taxon>
        <taxon>Liliopsida</taxon>
        <taxon>Poales</taxon>
        <taxon>Cyperaceae</taxon>
        <taxon>Cyperoideae</taxon>
        <taxon>Rhynchosporeae</taxon>
        <taxon>Rhynchospora</taxon>
    </lineage>
</organism>
<protein>
    <recommendedName>
        <fullName evidence="1">Reverse transcriptase zinc-binding domain-containing protein</fullName>
    </recommendedName>
</protein>
<proteinExistence type="predicted"/>
<evidence type="ECO:0000259" key="1">
    <source>
        <dbReference type="Pfam" id="PF13966"/>
    </source>
</evidence>
<evidence type="ECO:0000313" key="2">
    <source>
        <dbReference type="EMBL" id="KAJ3699454.1"/>
    </source>
</evidence>
<name>A0AAD5ZK76_9POAL</name>
<gene>
    <name evidence="2" type="ORF">LUZ61_003159</name>
</gene>
<dbReference type="Proteomes" id="UP001210211">
    <property type="component" value="Unassembled WGS sequence"/>
</dbReference>
<dbReference type="PANTHER" id="PTHR33116">
    <property type="entry name" value="REVERSE TRANSCRIPTASE ZINC-BINDING DOMAIN-CONTAINING PROTEIN-RELATED-RELATED"/>
    <property type="match status" value="1"/>
</dbReference>
<keyword evidence="3" id="KW-1185">Reference proteome</keyword>
<dbReference type="AlphaFoldDB" id="A0AAD5ZK76"/>
<dbReference type="InterPro" id="IPR026960">
    <property type="entry name" value="RVT-Znf"/>
</dbReference>
<dbReference type="Pfam" id="PF13966">
    <property type="entry name" value="zf-RVT"/>
    <property type="match status" value="1"/>
</dbReference>
<accession>A0AAD5ZK76</accession>
<sequence length="294" mass="33988">MLFNESLMVGNRGILNLSIQNQALLLKWLWKLKLEPDSTWASTVNLLYGTRDISALLQDDRTSTAFQDILHYNDFFSFSTCFSGSSQRLTWKWSSTGVYSSASAYRMLADPGLRSPFHKIIWKIKAPPKVQIFLWLLLLDRVLTQQNLARRNWPSIAACQYCSQGCVETSMHLFVHCVFAKQIWTLLQVRFNLPLLSFTSDLSAFWLLNRATIGPSWDIFWAAGSWAIWKERNRRIFRNSSMPAPLLLHSIQNKNLKQAKKICELSLHKLTPEAIQKLYMFSTLNVSINQSKIY</sequence>